<feature type="domain" description="C2H2-type" evidence="2">
    <location>
        <begin position="80"/>
        <end position="107"/>
    </location>
</feature>
<dbReference type="SMART" id="SM00355">
    <property type="entry name" value="ZnF_C2H2"/>
    <property type="match status" value="5"/>
</dbReference>
<dbReference type="PANTHER" id="PTHR46869:SF9">
    <property type="entry name" value="C2H2-TYPE DOMAIN-CONTAINING PROTEIN"/>
    <property type="match status" value="1"/>
</dbReference>
<dbReference type="PROSITE" id="PS00028">
    <property type="entry name" value="ZINC_FINGER_C2H2_1"/>
    <property type="match status" value="4"/>
</dbReference>
<dbReference type="EMBL" id="JAQIZT010000017">
    <property type="protein sequence ID" value="KAJ6960136.1"/>
    <property type="molecule type" value="Genomic_DNA"/>
</dbReference>
<evidence type="ECO:0000313" key="4">
    <source>
        <dbReference type="Proteomes" id="UP001164929"/>
    </source>
</evidence>
<dbReference type="Pfam" id="PF13912">
    <property type="entry name" value="zf-C2H2_6"/>
    <property type="match status" value="4"/>
</dbReference>
<dbReference type="Pfam" id="PF13894">
    <property type="entry name" value="zf-C2H2_4"/>
    <property type="match status" value="1"/>
</dbReference>
<proteinExistence type="predicted"/>
<dbReference type="Gene3D" id="3.30.160.60">
    <property type="entry name" value="Classic Zinc Finger"/>
    <property type="match status" value="2"/>
</dbReference>
<feature type="domain" description="C2H2-type" evidence="2">
    <location>
        <begin position="110"/>
        <end position="132"/>
    </location>
</feature>
<dbReference type="AlphaFoldDB" id="A0AAD6LG74"/>
<dbReference type="InterPro" id="IPR013087">
    <property type="entry name" value="Znf_C2H2_type"/>
</dbReference>
<dbReference type="InterPro" id="IPR036236">
    <property type="entry name" value="Znf_C2H2_sf"/>
</dbReference>
<feature type="domain" description="C2H2-type" evidence="2">
    <location>
        <begin position="9"/>
        <end position="36"/>
    </location>
</feature>
<dbReference type="GO" id="GO:0008270">
    <property type="term" value="F:zinc ion binding"/>
    <property type="evidence" value="ECO:0007669"/>
    <property type="project" value="UniProtKB-KW"/>
</dbReference>
<dbReference type="SUPFAM" id="SSF57667">
    <property type="entry name" value="beta-beta-alpha zinc fingers"/>
    <property type="match status" value="3"/>
</dbReference>
<organism evidence="3 4">
    <name type="scientific">Populus alba x Populus x berolinensis</name>
    <dbReference type="NCBI Taxonomy" id="444605"/>
    <lineage>
        <taxon>Eukaryota</taxon>
        <taxon>Viridiplantae</taxon>
        <taxon>Streptophyta</taxon>
        <taxon>Embryophyta</taxon>
        <taxon>Tracheophyta</taxon>
        <taxon>Spermatophyta</taxon>
        <taxon>Magnoliopsida</taxon>
        <taxon>eudicotyledons</taxon>
        <taxon>Gunneridae</taxon>
        <taxon>Pentapetalae</taxon>
        <taxon>rosids</taxon>
        <taxon>fabids</taxon>
        <taxon>Malpighiales</taxon>
        <taxon>Salicaceae</taxon>
        <taxon>Saliceae</taxon>
        <taxon>Populus</taxon>
    </lineage>
</organism>
<gene>
    <name evidence="3" type="ORF">NC653_038239</name>
</gene>
<accession>A0AAD6LG74</accession>
<protein>
    <submittedName>
        <fullName evidence="3">Zinc finger protein with KRAB and SCAN domains 5-like</fullName>
    </submittedName>
</protein>
<keyword evidence="4" id="KW-1185">Reference proteome</keyword>
<keyword evidence="1" id="KW-0863">Zinc-finger</keyword>
<keyword evidence="1" id="KW-0862">Zinc</keyword>
<dbReference type="PANTHER" id="PTHR46869">
    <property type="entry name" value="C2H2-LIKE ZINC FINGER PROTEIN"/>
    <property type="match status" value="1"/>
</dbReference>
<comment type="caution">
    <text evidence="3">The sequence shown here is derived from an EMBL/GenBank/DDBJ whole genome shotgun (WGS) entry which is preliminary data.</text>
</comment>
<keyword evidence="1" id="KW-0479">Metal-binding</keyword>
<dbReference type="Proteomes" id="UP001164929">
    <property type="component" value="Chromosome 17"/>
</dbReference>
<reference evidence="3" key="1">
    <citation type="journal article" date="2023" name="Mol. Ecol. Resour.">
        <title>Chromosome-level genome assembly of a triploid poplar Populus alba 'Berolinensis'.</title>
        <authorList>
            <person name="Chen S."/>
            <person name="Yu Y."/>
            <person name="Wang X."/>
            <person name="Wang S."/>
            <person name="Zhang T."/>
            <person name="Zhou Y."/>
            <person name="He R."/>
            <person name="Meng N."/>
            <person name="Wang Y."/>
            <person name="Liu W."/>
            <person name="Liu Z."/>
            <person name="Liu J."/>
            <person name="Guo Q."/>
            <person name="Huang H."/>
            <person name="Sederoff R.R."/>
            <person name="Wang G."/>
            <person name="Qu G."/>
            <person name="Chen S."/>
        </authorList>
    </citation>
    <scope>NUCLEOTIDE SEQUENCE</scope>
    <source>
        <strain evidence="3">SC-2020</strain>
    </source>
</reference>
<sequence>MKKNQEKVHVCKLCKKSFLTGKMLGGHMKIHGARKSIKEYVKFESNNMGSECHGLREQPKKSWKFSGLNHDGSVSMQETSKCRVCGKEFGSPKSLHGHMRHHSAKERKAVYCEECGRGFLSLKSLSNHMRLHHKKLRVSSSGPNLVVMALSATETVNLVRRKRSSRMRYKITPNSSFSRSNESVSGFDIEQEVEEVAITLIMMSRGECNGFDSLCQSKRIEIGEGYHGFDGNGFVRPKKTGEDYLDSCDLDYKISVSGGEGDIGMGYGEANQVRLEVPTESFHKDVESKSPQLDDESGVEFCGIEIEKGGHGELITNCTVAESSLDLMGGVGLDAARLGFQKSIPINQANFDASDAEMGQDAGLQMVVATDSDIAESPSKKGDFRCRICNRNFISYQSLGGHQTFHRKSSIGLKVDSCKRDIRAIFSPETKATGKLVKIECIQESVKQETDGVIVKDCESKEGKEHKCPVCFKVFLSGQALGGHKRAHFPKAREEQNIAVNREVSDICNVFTINVPYTVAPDVSNDVRCESWWPANSHKHEPLMNRNIIVDLDRVPNFCLPFFCTKYRTESSSRSIKSQ</sequence>
<evidence type="ECO:0000256" key="1">
    <source>
        <dbReference type="PROSITE-ProRule" id="PRU00042"/>
    </source>
</evidence>
<evidence type="ECO:0000259" key="2">
    <source>
        <dbReference type="PROSITE" id="PS50157"/>
    </source>
</evidence>
<feature type="domain" description="C2H2-type" evidence="2">
    <location>
        <begin position="466"/>
        <end position="493"/>
    </location>
</feature>
<dbReference type="PROSITE" id="PS50157">
    <property type="entry name" value="ZINC_FINGER_C2H2_2"/>
    <property type="match status" value="5"/>
</dbReference>
<feature type="domain" description="C2H2-type" evidence="2">
    <location>
        <begin position="384"/>
        <end position="411"/>
    </location>
</feature>
<name>A0AAD6LG74_9ROSI</name>
<evidence type="ECO:0000313" key="3">
    <source>
        <dbReference type="EMBL" id="KAJ6960136.1"/>
    </source>
</evidence>